<gene>
    <name evidence="2" type="ORF">ARALYDRAFT_314462</name>
</gene>
<dbReference type="Proteomes" id="UP000008694">
    <property type="component" value="Unassembled WGS sequence"/>
</dbReference>
<dbReference type="HOGENOM" id="CLU_2149274_0_0_1"/>
<reference evidence="3" key="1">
    <citation type="journal article" date="2011" name="Nat. Genet.">
        <title>The Arabidopsis lyrata genome sequence and the basis of rapid genome size change.</title>
        <authorList>
            <person name="Hu T.T."/>
            <person name="Pattyn P."/>
            <person name="Bakker E.G."/>
            <person name="Cao J."/>
            <person name="Cheng J.-F."/>
            <person name="Clark R.M."/>
            <person name="Fahlgren N."/>
            <person name="Fawcett J.A."/>
            <person name="Grimwood J."/>
            <person name="Gundlach H."/>
            <person name="Haberer G."/>
            <person name="Hollister J.D."/>
            <person name="Ossowski S."/>
            <person name="Ottilar R.P."/>
            <person name="Salamov A.A."/>
            <person name="Schneeberger K."/>
            <person name="Spannagl M."/>
            <person name="Wang X."/>
            <person name="Yang L."/>
            <person name="Nasrallah M.E."/>
            <person name="Bergelson J."/>
            <person name="Carrington J.C."/>
            <person name="Gaut B.S."/>
            <person name="Schmutz J."/>
            <person name="Mayer K.F.X."/>
            <person name="Van de Peer Y."/>
            <person name="Grigoriev I.V."/>
            <person name="Nordborg M."/>
            <person name="Weigel D."/>
            <person name="Guo Y.-L."/>
        </authorList>
    </citation>
    <scope>NUCLEOTIDE SEQUENCE [LARGE SCALE GENOMIC DNA]</scope>
    <source>
        <strain evidence="3">cv. MN47</strain>
    </source>
</reference>
<feature type="chain" id="PRO_5003100533" evidence="1">
    <location>
        <begin position="26"/>
        <end position="112"/>
    </location>
</feature>
<evidence type="ECO:0000313" key="3">
    <source>
        <dbReference type="Proteomes" id="UP000008694"/>
    </source>
</evidence>
<dbReference type="Gramene" id="fgenesh1_pm.C_scaffold_1003242">
    <property type="protein sequence ID" value="fgenesh1_pm.C_scaffold_1003242"/>
    <property type="gene ID" value="fgenesh1_pm.C_scaffold_1003242"/>
</dbReference>
<evidence type="ECO:0000313" key="2">
    <source>
        <dbReference type="EMBL" id="EFH67853.1"/>
    </source>
</evidence>
<evidence type="ECO:0000256" key="1">
    <source>
        <dbReference type="SAM" id="SignalP"/>
    </source>
</evidence>
<sequence length="112" mass="12288">MNLSIHATWVTKLTLSFLIFSHSFSSFSLIISPELSRVAKTGEPKTEKPKSTITSSMDDKIASKIPAFLQMGLCKAAILLAQELNFLCGYLQPQKLTLVERASKSGEGAERL</sequence>
<protein>
    <submittedName>
        <fullName evidence="2">Uncharacterized protein</fullName>
    </submittedName>
</protein>
<feature type="signal peptide" evidence="1">
    <location>
        <begin position="1"/>
        <end position="25"/>
    </location>
</feature>
<name>D7KGS9_ARALL</name>
<keyword evidence="1" id="KW-0732">Signal</keyword>
<organism evidence="3">
    <name type="scientific">Arabidopsis lyrata subsp. lyrata</name>
    <name type="common">Lyre-leaved rock-cress</name>
    <dbReference type="NCBI Taxonomy" id="81972"/>
    <lineage>
        <taxon>Eukaryota</taxon>
        <taxon>Viridiplantae</taxon>
        <taxon>Streptophyta</taxon>
        <taxon>Embryophyta</taxon>
        <taxon>Tracheophyta</taxon>
        <taxon>Spermatophyta</taxon>
        <taxon>Magnoliopsida</taxon>
        <taxon>eudicotyledons</taxon>
        <taxon>Gunneridae</taxon>
        <taxon>Pentapetalae</taxon>
        <taxon>rosids</taxon>
        <taxon>malvids</taxon>
        <taxon>Brassicales</taxon>
        <taxon>Brassicaceae</taxon>
        <taxon>Camelineae</taxon>
        <taxon>Arabidopsis</taxon>
    </lineage>
</organism>
<keyword evidence="3" id="KW-1185">Reference proteome</keyword>
<dbReference type="EMBL" id="GL348713">
    <property type="protein sequence ID" value="EFH67853.1"/>
    <property type="molecule type" value="Genomic_DNA"/>
</dbReference>
<dbReference type="AlphaFoldDB" id="D7KGS9"/>
<accession>D7KGS9</accession>
<proteinExistence type="predicted"/>